<dbReference type="InterPro" id="IPR026034">
    <property type="entry name" value="MreD_proteobac"/>
</dbReference>
<keyword evidence="3" id="KW-1003">Cell membrane</keyword>
<comment type="subcellular location">
    <subcellularLocation>
        <location evidence="1">Cell membrane</location>
        <topology evidence="1">Multi-pass membrane protein</topology>
    </subcellularLocation>
</comment>
<keyword evidence="4 8" id="KW-0812">Transmembrane</keyword>
<evidence type="ECO:0000256" key="6">
    <source>
        <dbReference type="ARBA" id="ARBA00022989"/>
    </source>
</evidence>
<dbReference type="NCBIfam" id="TIGR03426">
    <property type="entry name" value="shape_MreD"/>
    <property type="match status" value="1"/>
</dbReference>
<sequence length="176" mass="19597">MIMRPGQQLLLPASPVFIWSSLVVALLLNMVQNMGLWGRAAWVPDLVAVVLVFWTVHQPLRVGVGTAFVFGLCMDVHQAAWLGQHALAYTVLSYLAIAIHRRLLWFSVPSQAMQVLPLFVIAHAIEWVLRLLGGGIFPGWWMLLTPVVEAALWPVVSVALLLPQRRAPDPDDNRPL</sequence>
<dbReference type="Pfam" id="PF04093">
    <property type="entry name" value="MreD"/>
    <property type="match status" value="1"/>
</dbReference>
<keyword evidence="6 8" id="KW-1133">Transmembrane helix</keyword>
<evidence type="ECO:0000256" key="7">
    <source>
        <dbReference type="ARBA" id="ARBA00023136"/>
    </source>
</evidence>
<comment type="similarity">
    <text evidence="2">Belongs to the MreD family.</text>
</comment>
<feature type="transmembrane region" description="Helical" evidence="8">
    <location>
        <begin position="139"/>
        <end position="162"/>
    </location>
</feature>
<evidence type="ECO:0000256" key="5">
    <source>
        <dbReference type="ARBA" id="ARBA00022960"/>
    </source>
</evidence>
<keyword evidence="7 8" id="KW-0472">Membrane</keyword>
<dbReference type="PANTHER" id="PTHR37484">
    <property type="entry name" value="ROD SHAPE-DETERMINING PROTEIN MRED"/>
    <property type="match status" value="1"/>
</dbReference>
<gene>
    <name evidence="9" type="primary">mreD</name>
    <name evidence="9" type="ORF">GCM10007320_17640</name>
</gene>
<evidence type="ECO:0000256" key="1">
    <source>
        <dbReference type="ARBA" id="ARBA00004651"/>
    </source>
</evidence>
<dbReference type="PANTHER" id="PTHR37484:SF1">
    <property type="entry name" value="ROD SHAPE-DETERMINING PROTEIN MRED"/>
    <property type="match status" value="1"/>
</dbReference>
<proteinExistence type="inferred from homology"/>
<organism evidence="9 10">
    <name type="scientific">Pseudorhodoferax aquiterrae</name>
    <dbReference type="NCBI Taxonomy" id="747304"/>
    <lineage>
        <taxon>Bacteria</taxon>
        <taxon>Pseudomonadati</taxon>
        <taxon>Pseudomonadota</taxon>
        <taxon>Betaproteobacteria</taxon>
        <taxon>Burkholderiales</taxon>
        <taxon>Comamonadaceae</taxon>
    </lineage>
</organism>
<feature type="transmembrane region" description="Helical" evidence="8">
    <location>
        <begin position="9"/>
        <end position="30"/>
    </location>
</feature>
<dbReference type="Proteomes" id="UP000626210">
    <property type="component" value="Unassembled WGS sequence"/>
</dbReference>
<evidence type="ECO:0000256" key="4">
    <source>
        <dbReference type="ARBA" id="ARBA00022692"/>
    </source>
</evidence>
<evidence type="ECO:0000256" key="8">
    <source>
        <dbReference type="SAM" id="Phobius"/>
    </source>
</evidence>
<keyword evidence="5" id="KW-0133">Cell shape</keyword>
<reference evidence="10" key="1">
    <citation type="journal article" date="2019" name="Int. J. Syst. Evol. Microbiol.">
        <title>The Global Catalogue of Microorganisms (GCM) 10K type strain sequencing project: providing services to taxonomists for standard genome sequencing and annotation.</title>
        <authorList>
            <consortium name="The Broad Institute Genomics Platform"/>
            <consortium name="The Broad Institute Genome Sequencing Center for Infectious Disease"/>
            <person name="Wu L."/>
            <person name="Ma J."/>
        </authorList>
    </citation>
    <scope>NUCLEOTIDE SEQUENCE [LARGE SCALE GENOMIC DNA]</scope>
    <source>
        <strain evidence="10">KCTC 23314</strain>
    </source>
</reference>
<evidence type="ECO:0000256" key="3">
    <source>
        <dbReference type="ARBA" id="ARBA00022475"/>
    </source>
</evidence>
<dbReference type="EMBL" id="BMYK01000004">
    <property type="protein sequence ID" value="GHC77818.1"/>
    <property type="molecule type" value="Genomic_DNA"/>
</dbReference>
<keyword evidence="10" id="KW-1185">Reference proteome</keyword>
<protein>
    <submittedName>
        <fullName evidence="9">Rod shape-determining protein MreD</fullName>
    </submittedName>
</protein>
<evidence type="ECO:0000313" key="10">
    <source>
        <dbReference type="Proteomes" id="UP000626210"/>
    </source>
</evidence>
<dbReference type="InterPro" id="IPR007227">
    <property type="entry name" value="Cell_shape_determining_MreD"/>
</dbReference>
<accession>A0ABQ3G010</accession>
<name>A0ABQ3G010_9BURK</name>
<evidence type="ECO:0000256" key="2">
    <source>
        <dbReference type="ARBA" id="ARBA00007776"/>
    </source>
</evidence>
<feature type="transmembrane region" description="Helical" evidence="8">
    <location>
        <begin position="36"/>
        <end position="55"/>
    </location>
</feature>
<evidence type="ECO:0000313" key="9">
    <source>
        <dbReference type="EMBL" id="GHC77818.1"/>
    </source>
</evidence>
<dbReference type="RefSeq" id="WP_189686583.1">
    <property type="nucleotide sequence ID" value="NZ_BMYK01000004.1"/>
</dbReference>
<dbReference type="PIRSF" id="PIRSF018472">
    <property type="entry name" value="MreD_proteobac"/>
    <property type="match status" value="1"/>
</dbReference>
<comment type="caution">
    <text evidence="9">The sequence shown here is derived from an EMBL/GenBank/DDBJ whole genome shotgun (WGS) entry which is preliminary data.</text>
</comment>